<evidence type="ECO:0000313" key="2">
    <source>
        <dbReference type="Proteomes" id="UP000198318"/>
    </source>
</evidence>
<dbReference type="RefSeq" id="WP_089327263.1">
    <property type="nucleotide sequence ID" value="NZ_FZOR01000016.1"/>
</dbReference>
<keyword evidence="2" id="KW-1185">Reference proteome</keyword>
<dbReference type="OrthoDB" id="3078379at2"/>
<accession>A0A239K1A6</accession>
<reference evidence="1 2" key="1">
    <citation type="submission" date="2017-06" db="EMBL/GenBank/DDBJ databases">
        <authorList>
            <person name="Kim H.J."/>
            <person name="Triplett B.A."/>
        </authorList>
    </citation>
    <scope>NUCLEOTIDE SEQUENCE [LARGE SCALE GENOMIC DNA]</scope>
    <source>
        <strain evidence="1 2">DSM 44715</strain>
    </source>
</reference>
<organism evidence="1 2">
    <name type="scientific">Actinomadura meyerae</name>
    <dbReference type="NCBI Taxonomy" id="240840"/>
    <lineage>
        <taxon>Bacteria</taxon>
        <taxon>Bacillati</taxon>
        <taxon>Actinomycetota</taxon>
        <taxon>Actinomycetes</taxon>
        <taxon>Streptosporangiales</taxon>
        <taxon>Thermomonosporaceae</taxon>
        <taxon>Actinomadura</taxon>
    </lineage>
</organism>
<dbReference type="Proteomes" id="UP000198318">
    <property type="component" value="Unassembled WGS sequence"/>
</dbReference>
<gene>
    <name evidence="1" type="ORF">SAMN05443665_1016102</name>
</gene>
<sequence>MAEIWDEAQLIADGFERAHVELDWYDGPRVGVADIDGRPHYFKGHHYERYHEDDEYEVWPASTEALEWEREQSEIFVKWSERYRAGEVGPETHPGHGGNARYDELDALLAPHRQAPDNARRMKREMRFVARDPDEAESVNYWFRWRPTT</sequence>
<dbReference type="AlphaFoldDB" id="A0A239K1A6"/>
<evidence type="ECO:0000313" key="1">
    <source>
        <dbReference type="EMBL" id="SNT11482.1"/>
    </source>
</evidence>
<dbReference type="EMBL" id="FZOR01000016">
    <property type="protein sequence ID" value="SNT11482.1"/>
    <property type="molecule type" value="Genomic_DNA"/>
</dbReference>
<name>A0A239K1A6_9ACTN</name>
<proteinExistence type="predicted"/>
<protein>
    <submittedName>
        <fullName evidence="1">Uncharacterized protein</fullName>
    </submittedName>
</protein>